<evidence type="ECO:0000313" key="1">
    <source>
        <dbReference type="EMBL" id="RPD56476.1"/>
    </source>
</evidence>
<dbReference type="Proteomes" id="UP000313359">
    <property type="component" value="Unassembled WGS sequence"/>
</dbReference>
<dbReference type="AlphaFoldDB" id="A0A5C2RZG1"/>
<dbReference type="EMBL" id="ML122288">
    <property type="protein sequence ID" value="RPD56476.1"/>
    <property type="molecule type" value="Genomic_DNA"/>
</dbReference>
<evidence type="ECO:0000313" key="2">
    <source>
        <dbReference type="Proteomes" id="UP000313359"/>
    </source>
</evidence>
<keyword evidence="2" id="KW-1185">Reference proteome</keyword>
<sequence length="70" mass="7545">MRRNLVLQPSGPSSSSVGSRFSGLLICSSSVMVRSATYVRGRPLTARSTSPCSELRNVKVSGESRCRGQR</sequence>
<protein>
    <submittedName>
        <fullName evidence="1">Uncharacterized protein</fullName>
    </submittedName>
</protein>
<name>A0A5C2RZG1_9APHY</name>
<reference evidence="1" key="1">
    <citation type="journal article" date="2018" name="Genome Biol. Evol.">
        <title>Genomics and development of Lentinus tigrinus, a white-rot wood-decaying mushroom with dimorphic fruiting bodies.</title>
        <authorList>
            <person name="Wu B."/>
            <person name="Xu Z."/>
            <person name="Knudson A."/>
            <person name="Carlson A."/>
            <person name="Chen N."/>
            <person name="Kovaka S."/>
            <person name="LaButti K."/>
            <person name="Lipzen A."/>
            <person name="Pennachio C."/>
            <person name="Riley R."/>
            <person name="Schakwitz W."/>
            <person name="Umezawa K."/>
            <person name="Ohm R.A."/>
            <person name="Grigoriev I.V."/>
            <person name="Nagy L.G."/>
            <person name="Gibbons J."/>
            <person name="Hibbett D."/>
        </authorList>
    </citation>
    <scope>NUCLEOTIDE SEQUENCE [LARGE SCALE GENOMIC DNA]</scope>
    <source>
        <strain evidence="1">ALCF2SS1-6</strain>
    </source>
</reference>
<proteinExistence type="predicted"/>
<organism evidence="1 2">
    <name type="scientific">Lentinus tigrinus ALCF2SS1-6</name>
    <dbReference type="NCBI Taxonomy" id="1328759"/>
    <lineage>
        <taxon>Eukaryota</taxon>
        <taxon>Fungi</taxon>
        <taxon>Dikarya</taxon>
        <taxon>Basidiomycota</taxon>
        <taxon>Agaricomycotina</taxon>
        <taxon>Agaricomycetes</taxon>
        <taxon>Polyporales</taxon>
        <taxon>Polyporaceae</taxon>
        <taxon>Lentinus</taxon>
    </lineage>
</organism>
<gene>
    <name evidence="1" type="ORF">L227DRAFT_259877</name>
</gene>
<accession>A0A5C2RZG1</accession>